<evidence type="ECO:0000259" key="7">
    <source>
        <dbReference type="SMART" id="SM01007"/>
    </source>
</evidence>
<comment type="pathway">
    <text evidence="6">Carbohydrate degradation; L-rhamnose degradation; glycerone phosphate from L-rhamnose: step 3/3.</text>
</comment>
<sequence length="273" mass="30430">MIIYNIENAPFIQEMCDITDKLWAKGWAERNGGNISYLLKEEEVAPYLNVNDIKSETEMPIPLPELKNKIFLVSGSGKYFRNVIKNPADNLVIIRISSDGKKYQKLWGLVNGGNPTSELASHLKCHAVRLSQDPEHRVIFHTHATSTIAMTFIHDLDEKSFTKTLWQQITECAIVFPDGVGIVPWMPAGTIDLGLESAKKMEYCRIVIWAHHGIMGAGSNIDDAFGLVETVDKAAEIYLKAASVTTGIKQSITTEELKDLAKVFNLTLRDGIL</sequence>
<comment type="caution">
    <text evidence="8">The sequence shown here is derived from an EMBL/GenBank/DDBJ whole genome shotgun (WGS) entry which is preliminary data.</text>
</comment>
<proteinExistence type="inferred from homology"/>
<keyword evidence="4 6" id="KW-0456">Lyase</keyword>
<dbReference type="HAMAP" id="MF_00770">
    <property type="entry name" value="RhaD"/>
    <property type="match status" value="1"/>
</dbReference>
<dbReference type="GO" id="GO:0019301">
    <property type="term" value="P:rhamnose catabolic process"/>
    <property type="evidence" value="ECO:0007669"/>
    <property type="project" value="UniProtKB-UniRule"/>
</dbReference>
<protein>
    <recommendedName>
        <fullName evidence="6">Rhamnulose-1-phosphate aldolase</fullName>
        <ecNumber evidence="6">4.1.2.19</ecNumber>
    </recommendedName>
</protein>
<feature type="active site" evidence="6">
    <location>
        <position position="118"/>
    </location>
</feature>
<dbReference type="Pfam" id="PF00596">
    <property type="entry name" value="Aldolase_II"/>
    <property type="match status" value="1"/>
</dbReference>
<dbReference type="RefSeq" id="WP_110434827.1">
    <property type="nucleotide sequence ID" value="NZ_QGLR01000018.1"/>
</dbReference>
<feature type="binding site" evidence="6">
    <location>
        <position position="143"/>
    </location>
    <ligand>
        <name>Zn(2+)</name>
        <dbReference type="ChEBI" id="CHEBI:29105"/>
    </ligand>
</feature>
<organism evidence="8 9">
    <name type="scientific">Gilliamella apicola</name>
    <dbReference type="NCBI Taxonomy" id="1196095"/>
    <lineage>
        <taxon>Bacteria</taxon>
        <taxon>Pseudomonadati</taxon>
        <taxon>Pseudomonadota</taxon>
        <taxon>Gammaproteobacteria</taxon>
        <taxon>Orbales</taxon>
        <taxon>Orbaceae</taxon>
        <taxon>Gilliamella</taxon>
    </lineage>
</organism>
<dbReference type="UniPathway" id="UPA00541">
    <property type="reaction ID" value="UER00603"/>
</dbReference>
<comment type="subcellular location">
    <subcellularLocation>
        <location evidence="6">Cytoplasm</location>
    </subcellularLocation>
</comment>
<dbReference type="PANTHER" id="PTHR22789">
    <property type="entry name" value="FUCULOSE PHOSPHATE ALDOLASE"/>
    <property type="match status" value="1"/>
</dbReference>
<evidence type="ECO:0000256" key="1">
    <source>
        <dbReference type="ARBA" id="ARBA00022490"/>
    </source>
</evidence>
<feature type="binding site" evidence="6">
    <location>
        <position position="212"/>
    </location>
    <ligand>
        <name>Zn(2+)</name>
        <dbReference type="ChEBI" id="CHEBI:29105"/>
    </ligand>
</feature>
<dbReference type="InterPro" id="IPR001303">
    <property type="entry name" value="Aldolase_II/adducin_N"/>
</dbReference>
<dbReference type="InterPro" id="IPR013447">
    <property type="entry name" value="Rhamnulose-1-P_Aldolase"/>
</dbReference>
<dbReference type="SMART" id="SM01007">
    <property type="entry name" value="Aldolase_II"/>
    <property type="match status" value="1"/>
</dbReference>
<dbReference type="EMBL" id="QGLR01000018">
    <property type="protein sequence ID" value="PXZ03670.1"/>
    <property type="molecule type" value="Genomic_DNA"/>
</dbReference>
<accession>A0A2V4DSN0</accession>
<comment type="catalytic activity">
    <reaction evidence="6">
        <text>L-rhamnulose 1-phosphate = (S)-lactaldehyde + dihydroxyacetone phosphate</text>
        <dbReference type="Rhea" id="RHEA:19689"/>
        <dbReference type="ChEBI" id="CHEBI:18041"/>
        <dbReference type="ChEBI" id="CHEBI:57642"/>
        <dbReference type="ChEBI" id="CHEBI:58313"/>
        <dbReference type="EC" id="4.1.2.19"/>
    </reaction>
</comment>
<keyword evidence="1 6" id="KW-0963">Cytoplasm</keyword>
<evidence type="ECO:0000256" key="5">
    <source>
        <dbReference type="ARBA" id="ARBA00023308"/>
    </source>
</evidence>
<evidence type="ECO:0000256" key="3">
    <source>
        <dbReference type="ARBA" id="ARBA00022833"/>
    </source>
</evidence>
<gene>
    <name evidence="6" type="primary">rhaD</name>
    <name evidence="8" type="ORF">DKK70_15745</name>
</gene>
<evidence type="ECO:0000256" key="6">
    <source>
        <dbReference type="HAMAP-Rule" id="MF_00770"/>
    </source>
</evidence>
<feature type="domain" description="Class II aldolase/adducin N-terminal" evidence="7">
    <location>
        <begin position="13"/>
        <end position="239"/>
    </location>
</feature>
<comment type="cofactor">
    <cofactor evidence="6">
        <name>Zn(2+)</name>
        <dbReference type="ChEBI" id="CHEBI:29105"/>
    </cofactor>
    <text evidence="6">Binds 1 zinc ion per subunit.</text>
</comment>
<keyword evidence="3 6" id="KW-0862">Zinc</keyword>
<dbReference type="NCBIfam" id="NF002963">
    <property type="entry name" value="PRK03634.1"/>
    <property type="match status" value="1"/>
</dbReference>
<dbReference type="InterPro" id="IPR036409">
    <property type="entry name" value="Aldolase_II/adducin_N_sf"/>
</dbReference>
<evidence type="ECO:0000256" key="2">
    <source>
        <dbReference type="ARBA" id="ARBA00022723"/>
    </source>
</evidence>
<dbReference type="GO" id="GO:0019323">
    <property type="term" value="P:pentose catabolic process"/>
    <property type="evidence" value="ECO:0007669"/>
    <property type="project" value="TreeGrafter"/>
</dbReference>
<dbReference type="STRING" id="1196095.GAPWK_2662"/>
<feature type="binding site" evidence="6">
    <location>
        <position position="141"/>
    </location>
    <ligand>
        <name>Zn(2+)</name>
        <dbReference type="ChEBI" id="CHEBI:29105"/>
    </ligand>
</feature>
<dbReference type="Gene3D" id="3.40.225.10">
    <property type="entry name" value="Class II aldolase/adducin N-terminal domain"/>
    <property type="match status" value="1"/>
</dbReference>
<dbReference type="GO" id="GO:0005829">
    <property type="term" value="C:cytosol"/>
    <property type="evidence" value="ECO:0007669"/>
    <property type="project" value="TreeGrafter"/>
</dbReference>
<dbReference type="GO" id="GO:0008994">
    <property type="term" value="F:rhamnulose-1-phosphate aldolase activity"/>
    <property type="evidence" value="ECO:0007669"/>
    <property type="project" value="UniProtKB-UniRule"/>
</dbReference>
<evidence type="ECO:0000313" key="8">
    <source>
        <dbReference type="EMBL" id="PXZ03670.1"/>
    </source>
</evidence>
<evidence type="ECO:0000256" key="4">
    <source>
        <dbReference type="ARBA" id="ARBA00023239"/>
    </source>
</evidence>
<keyword evidence="5 6" id="KW-0684">Rhamnose metabolism</keyword>
<dbReference type="SUPFAM" id="SSF53639">
    <property type="entry name" value="AraD/HMP-PK domain-like"/>
    <property type="match status" value="1"/>
</dbReference>
<dbReference type="InterPro" id="IPR050197">
    <property type="entry name" value="Aldolase_class_II_sugar_metab"/>
</dbReference>
<dbReference type="EC" id="4.1.2.19" evidence="6"/>
<comment type="similarity">
    <text evidence="6">Belongs to the aldolase class II family. RhaD subfamily.</text>
</comment>
<keyword evidence="9" id="KW-1185">Reference proteome</keyword>
<evidence type="ECO:0000313" key="9">
    <source>
        <dbReference type="Proteomes" id="UP000247932"/>
    </source>
</evidence>
<name>A0A2V4DSN0_9GAMM</name>
<reference evidence="8 9" key="1">
    <citation type="submission" date="2018-05" db="EMBL/GenBank/DDBJ databases">
        <title>Reference genomes for bee gut microbiota database.</title>
        <authorList>
            <person name="Ellegaard K.M."/>
        </authorList>
    </citation>
    <scope>NUCLEOTIDE SEQUENCE [LARGE SCALE GENOMIC DNA]</scope>
    <source>
        <strain evidence="8 9">ESL0182</strain>
    </source>
</reference>
<dbReference type="Proteomes" id="UP000247932">
    <property type="component" value="Unassembled WGS sequence"/>
</dbReference>
<dbReference type="GO" id="GO:0046872">
    <property type="term" value="F:metal ion binding"/>
    <property type="evidence" value="ECO:0007669"/>
    <property type="project" value="UniProtKB-KW"/>
</dbReference>
<dbReference type="PANTHER" id="PTHR22789:SF0">
    <property type="entry name" value="3-OXO-TETRONATE 4-PHOSPHATE DECARBOXYLASE-RELATED"/>
    <property type="match status" value="1"/>
</dbReference>
<keyword evidence="2 6" id="KW-0479">Metal-binding</keyword>
<dbReference type="OrthoDB" id="9784634at2"/>
<comment type="function">
    <text evidence="6">Catalyzes the reversible cleavage of L-rhamnulose-1-phosphate to dihydroxyacetone phosphate (DHAP) and L-lactaldehyde.</text>
</comment>
<dbReference type="AlphaFoldDB" id="A0A2V4DSN0"/>